<protein>
    <submittedName>
        <fullName evidence="1">Uncharacterized protein</fullName>
    </submittedName>
</protein>
<gene>
    <name evidence="1" type="ORF">S12H4_18466</name>
</gene>
<dbReference type="EMBL" id="BARW01009123">
    <property type="protein sequence ID" value="GAI76478.1"/>
    <property type="molecule type" value="Genomic_DNA"/>
</dbReference>
<name>X1R7H2_9ZZZZ</name>
<dbReference type="AlphaFoldDB" id="X1R7H2"/>
<feature type="non-terminal residue" evidence="1">
    <location>
        <position position="1"/>
    </location>
</feature>
<proteinExistence type="predicted"/>
<comment type="caution">
    <text evidence="1">The sequence shown here is derived from an EMBL/GenBank/DDBJ whole genome shotgun (WGS) entry which is preliminary data.</text>
</comment>
<organism evidence="1">
    <name type="scientific">marine sediment metagenome</name>
    <dbReference type="NCBI Taxonomy" id="412755"/>
    <lineage>
        <taxon>unclassified sequences</taxon>
        <taxon>metagenomes</taxon>
        <taxon>ecological metagenomes</taxon>
    </lineage>
</organism>
<accession>X1R7H2</accession>
<evidence type="ECO:0000313" key="1">
    <source>
        <dbReference type="EMBL" id="GAI76478.1"/>
    </source>
</evidence>
<sequence>IIFPYLLYCKSFKNPSFFIKNLNNKALQQNAKGLEMSWLPQENDFRTFCMNGEAEKDFSHSCYYNQNRIIELE</sequence>
<reference evidence="1" key="1">
    <citation type="journal article" date="2014" name="Front. Microbiol.">
        <title>High frequency of phylogenetically diverse reductive dehalogenase-homologous genes in deep subseafloor sedimentary metagenomes.</title>
        <authorList>
            <person name="Kawai M."/>
            <person name="Futagami T."/>
            <person name="Toyoda A."/>
            <person name="Takaki Y."/>
            <person name="Nishi S."/>
            <person name="Hori S."/>
            <person name="Arai W."/>
            <person name="Tsubouchi T."/>
            <person name="Morono Y."/>
            <person name="Uchiyama I."/>
            <person name="Ito T."/>
            <person name="Fujiyama A."/>
            <person name="Inagaki F."/>
            <person name="Takami H."/>
        </authorList>
    </citation>
    <scope>NUCLEOTIDE SEQUENCE</scope>
    <source>
        <strain evidence="1">Expedition CK06-06</strain>
    </source>
</reference>